<dbReference type="InterPro" id="IPR001969">
    <property type="entry name" value="Aspartic_peptidase_AS"/>
</dbReference>
<dbReference type="InterPro" id="IPR021109">
    <property type="entry name" value="Peptidase_aspartic_dom_sf"/>
</dbReference>
<feature type="region of interest" description="Disordered" evidence="7">
    <location>
        <begin position="45"/>
        <end position="67"/>
    </location>
</feature>
<keyword evidence="6" id="KW-0064">Aspartyl protease</keyword>
<reference evidence="10 11" key="1">
    <citation type="submission" date="2019-06" db="EMBL/GenBank/DDBJ databases">
        <title>WGS assembly of Gossypium darwinii.</title>
        <authorList>
            <person name="Chen Z.J."/>
            <person name="Sreedasyam A."/>
            <person name="Ando A."/>
            <person name="Song Q."/>
            <person name="De L."/>
            <person name="Hulse-Kemp A."/>
            <person name="Ding M."/>
            <person name="Ye W."/>
            <person name="Kirkbride R."/>
            <person name="Jenkins J."/>
            <person name="Plott C."/>
            <person name="Lovell J."/>
            <person name="Lin Y.-M."/>
            <person name="Vaughn R."/>
            <person name="Liu B."/>
            <person name="Li W."/>
            <person name="Simpson S."/>
            <person name="Scheffler B."/>
            <person name="Saski C."/>
            <person name="Grover C."/>
            <person name="Hu G."/>
            <person name="Conover J."/>
            <person name="Carlson J."/>
            <person name="Shu S."/>
            <person name="Boston L."/>
            <person name="Williams M."/>
            <person name="Peterson D."/>
            <person name="Mcgee K."/>
            <person name="Jones D."/>
            <person name="Wendel J."/>
            <person name="Stelly D."/>
            <person name="Grimwood J."/>
            <person name="Schmutz J."/>
        </authorList>
    </citation>
    <scope>NUCLEOTIDE SEQUENCE [LARGE SCALE GENOMIC DNA]</scope>
    <source>
        <strain evidence="10">1808015.09</strain>
    </source>
</reference>
<dbReference type="GO" id="GO:0004190">
    <property type="term" value="F:aspartic-type endopeptidase activity"/>
    <property type="evidence" value="ECO:0007669"/>
    <property type="project" value="UniProtKB-KW"/>
</dbReference>
<evidence type="ECO:0000256" key="8">
    <source>
        <dbReference type="SAM" id="SignalP"/>
    </source>
</evidence>
<evidence type="ECO:0000256" key="6">
    <source>
        <dbReference type="RuleBase" id="RU000454"/>
    </source>
</evidence>
<organism evidence="10 11">
    <name type="scientific">Gossypium darwinii</name>
    <name type="common">Darwin's cotton</name>
    <name type="synonym">Gossypium barbadense var. darwinii</name>
    <dbReference type="NCBI Taxonomy" id="34276"/>
    <lineage>
        <taxon>Eukaryota</taxon>
        <taxon>Viridiplantae</taxon>
        <taxon>Streptophyta</taxon>
        <taxon>Embryophyta</taxon>
        <taxon>Tracheophyta</taxon>
        <taxon>Spermatophyta</taxon>
        <taxon>Magnoliopsida</taxon>
        <taxon>eudicotyledons</taxon>
        <taxon>Gunneridae</taxon>
        <taxon>Pentapetalae</taxon>
        <taxon>rosids</taxon>
        <taxon>malvids</taxon>
        <taxon>Malvales</taxon>
        <taxon>Malvaceae</taxon>
        <taxon>Malvoideae</taxon>
        <taxon>Gossypium</taxon>
    </lineage>
</organism>
<dbReference type="Proteomes" id="UP000323506">
    <property type="component" value="Chromosome D07"/>
</dbReference>
<dbReference type="AlphaFoldDB" id="A0A5D2C0J0"/>
<feature type="signal peptide" evidence="8">
    <location>
        <begin position="1"/>
        <end position="25"/>
    </location>
</feature>
<feature type="chain" id="PRO_5022793554" description="Peptidase A1 domain-containing protein" evidence="8">
    <location>
        <begin position="26"/>
        <end position="462"/>
    </location>
</feature>
<dbReference type="CDD" id="cd05472">
    <property type="entry name" value="cnd41_like"/>
    <property type="match status" value="1"/>
</dbReference>
<gene>
    <name evidence="10" type="ORF">ES288_D07G163100v1</name>
</gene>
<evidence type="ECO:0000256" key="7">
    <source>
        <dbReference type="SAM" id="MobiDB-lite"/>
    </source>
</evidence>
<evidence type="ECO:0000256" key="3">
    <source>
        <dbReference type="ARBA" id="ARBA00022729"/>
    </source>
</evidence>
<evidence type="ECO:0000256" key="1">
    <source>
        <dbReference type="ARBA" id="ARBA00007447"/>
    </source>
</evidence>
<dbReference type="InterPro" id="IPR032799">
    <property type="entry name" value="TAXi_C"/>
</dbReference>
<evidence type="ECO:0000256" key="4">
    <source>
        <dbReference type="ARBA" id="ARBA00022801"/>
    </source>
</evidence>
<proteinExistence type="inferred from homology"/>
<dbReference type="InterPro" id="IPR033873">
    <property type="entry name" value="CND41-like"/>
</dbReference>
<keyword evidence="2 6" id="KW-0645">Protease</keyword>
<dbReference type="InterPro" id="IPR032861">
    <property type="entry name" value="TAXi_N"/>
</dbReference>
<evidence type="ECO:0000313" key="11">
    <source>
        <dbReference type="Proteomes" id="UP000323506"/>
    </source>
</evidence>
<evidence type="ECO:0000256" key="5">
    <source>
        <dbReference type="PIRSR" id="PIRSR601461-1"/>
    </source>
</evidence>
<dbReference type="Pfam" id="PF14543">
    <property type="entry name" value="TAXi_N"/>
    <property type="match status" value="1"/>
</dbReference>
<feature type="domain" description="Peptidase A1" evidence="9">
    <location>
        <begin position="146"/>
        <end position="457"/>
    </location>
</feature>
<dbReference type="PROSITE" id="PS51767">
    <property type="entry name" value="PEPTIDASE_A1"/>
    <property type="match status" value="1"/>
</dbReference>
<protein>
    <recommendedName>
        <fullName evidence="9">Peptidase A1 domain-containing protein</fullName>
    </recommendedName>
</protein>
<accession>A0A5D2C0J0</accession>
<dbReference type="Pfam" id="PF14541">
    <property type="entry name" value="TAXi_C"/>
    <property type="match status" value="1"/>
</dbReference>
<dbReference type="PRINTS" id="PR00792">
    <property type="entry name" value="PEPSIN"/>
</dbReference>
<feature type="compositionally biased region" description="Polar residues" evidence="7">
    <location>
        <begin position="54"/>
        <end position="67"/>
    </location>
</feature>
<dbReference type="SUPFAM" id="SSF50630">
    <property type="entry name" value="Acid proteases"/>
    <property type="match status" value="1"/>
</dbReference>
<dbReference type="PANTHER" id="PTHR47967:SF60">
    <property type="entry name" value="PROTEIN ASPARTIC PROTEASE IN GUARD CELL 1-LIKE"/>
    <property type="match status" value="1"/>
</dbReference>
<evidence type="ECO:0000313" key="10">
    <source>
        <dbReference type="EMBL" id="TYG61612.1"/>
    </source>
</evidence>
<feature type="active site" evidence="5">
    <location>
        <position position="164"/>
    </location>
</feature>
<dbReference type="GO" id="GO:0006508">
    <property type="term" value="P:proteolysis"/>
    <property type="evidence" value="ECO:0007669"/>
    <property type="project" value="UniProtKB-KW"/>
</dbReference>
<evidence type="ECO:0000256" key="2">
    <source>
        <dbReference type="ARBA" id="ARBA00022670"/>
    </source>
</evidence>
<keyword evidence="11" id="KW-1185">Reference proteome</keyword>
<dbReference type="InterPro" id="IPR033121">
    <property type="entry name" value="PEPTIDASE_A1"/>
</dbReference>
<evidence type="ECO:0000259" key="9">
    <source>
        <dbReference type="PROSITE" id="PS51767"/>
    </source>
</evidence>
<dbReference type="InterPro" id="IPR051708">
    <property type="entry name" value="Plant_Aspart_Prot_A1"/>
</dbReference>
<keyword evidence="4 6" id="KW-0378">Hydrolase</keyword>
<dbReference type="EMBL" id="CM017707">
    <property type="protein sequence ID" value="TYG61612.1"/>
    <property type="molecule type" value="Genomic_DNA"/>
</dbReference>
<dbReference type="PROSITE" id="PS00141">
    <property type="entry name" value="ASP_PROTEASE"/>
    <property type="match status" value="1"/>
</dbReference>
<keyword evidence="3 8" id="KW-0732">Signal</keyword>
<dbReference type="InterPro" id="IPR001461">
    <property type="entry name" value="Aspartic_peptidase_A1"/>
</dbReference>
<comment type="similarity">
    <text evidence="1 6">Belongs to the peptidase A1 family.</text>
</comment>
<dbReference type="FunFam" id="2.40.70.10:FF:000010">
    <property type="entry name" value="Aspartyl protease family protein 2"/>
    <property type="match status" value="1"/>
</dbReference>
<sequence length="462" mass="49487">MGQKSRNNRLFHSSIILLLVSLSAALSSPFQLQTLLPRPLPSAPTLSWHDSEPESNSLQETSQLDPLSSNTTLEVQLELHHVDALSSEDTPELLFDLRLQRDALRSGTIYSLVSKAVARNPPRAAGRRSGFSSSIISGLAQGSGEYFTRLGVGTPARNLYMVLDTGSDVVWVQCSPCKSCYSQSDPIFDPTKSASFSVSYGDGSVTFGDFSTETLTFRRTSVGRVALGCGHDNEGLFVGAAGLLGLGRGILSFPSQTGSRFNRKFSYCLVDRSASSKPSSLVFGDAAIPRGALFTPLLTNPKLDTFYYVELLGISVGGTRVPKISPSLFKMDQDGNGGVIIDSGTSVTRLTQPAYTAMRDAFRLGATNLKRAPDFSLFDTCFDLSGQTSVKVPTLVLHFRGADLSLPATNYLIPVDSSGTFCFAFAGTMNGLSIIGNIQQQGFRVAYDLAGSRVGFSPRGCA</sequence>
<feature type="active site" evidence="5">
    <location>
        <position position="342"/>
    </location>
</feature>
<name>A0A5D2C0J0_GOSDA</name>
<dbReference type="PANTHER" id="PTHR47967">
    <property type="entry name" value="OS07G0603500 PROTEIN-RELATED"/>
    <property type="match status" value="1"/>
</dbReference>
<dbReference type="Gene3D" id="2.40.70.10">
    <property type="entry name" value="Acid Proteases"/>
    <property type="match status" value="2"/>
</dbReference>